<sequence length="394" mass="41706">MKTALWLYLFLFLAFFDLHAQYPVLTPFAISLGAGPTFIGWMMGMYSLTHLPGNLLAGVLVDRNGSRRYIVFSLVAAGAILLLQAHVQLPWHLLMLRAASGFVLAFLSPACMTLLASLSSDATEQGKYMSGHGIVHTLASVVSPAAGAFIVAKAGYSGTFTTLGWLLIATGVMAFFSVPAPSRHILRPLSSAQSPKVPDKPSVPTKDDDLVSKRYYLLPFFVSCSQGVLFFELPLSQTGSNSILSTGILLSLLSLGALVTLSMLFLNRLSPGGRIAAALLGMAISFFAPASFQSIPTAAILFMLGAAKGVLFPAMASLFISLGGPGRMGRTFSMQSIAMSLGAFAGPVAAGQLRAFVSPYFIAFLLLMVALILLPPKNTGKLSSLNSKWNGRAA</sequence>
<dbReference type="Proteomes" id="UP000187439">
    <property type="component" value="Unassembled WGS sequence"/>
</dbReference>
<protein>
    <submittedName>
        <fullName evidence="9">MFS transporter</fullName>
    </submittedName>
</protein>
<evidence type="ECO:0000313" key="9">
    <source>
        <dbReference type="EMBL" id="OMD40793.1"/>
    </source>
</evidence>
<keyword evidence="6 7" id="KW-0472">Membrane</keyword>
<feature type="transmembrane region" description="Helical" evidence="7">
    <location>
        <begin position="69"/>
        <end position="87"/>
    </location>
</feature>
<comment type="caution">
    <text evidence="9">The sequence shown here is derived from an EMBL/GenBank/DDBJ whole genome shotgun (WGS) entry which is preliminary data.</text>
</comment>
<dbReference type="GO" id="GO:0022857">
    <property type="term" value="F:transmembrane transporter activity"/>
    <property type="evidence" value="ECO:0007669"/>
    <property type="project" value="InterPro"/>
</dbReference>
<feature type="transmembrane region" description="Helical" evidence="7">
    <location>
        <begin position="215"/>
        <end position="231"/>
    </location>
</feature>
<dbReference type="InterPro" id="IPR020846">
    <property type="entry name" value="MFS_dom"/>
</dbReference>
<dbReference type="PANTHER" id="PTHR23517">
    <property type="entry name" value="RESISTANCE PROTEIN MDTM, PUTATIVE-RELATED-RELATED"/>
    <property type="match status" value="1"/>
</dbReference>
<dbReference type="PROSITE" id="PS50850">
    <property type="entry name" value="MFS"/>
    <property type="match status" value="1"/>
</dbReference>
<dbReference type="Gene3D" id="1.20.1250.20">
    <property type="entry name" value="MFS general substrate transporter like domains"/>
    <property type="match status" value="1"/>
</dbReference>
<dbReference type="SUPFAM" id="SSF103473">
    <property type="entry name" value="MFS general substrate transporter"/>
    <property type="match status" value="1"/>
</dbReference>
<dbReference type="InterPro" id="IPR036259">
    <property type="entry name" value="MFS_trans_sf"/>
</dbReference>
<feature type="transmembrane region" description="Helical" evidence="7">
    <location>
        <begin position="332"/>
        <end position="350"/>
    </location>
</feature>
<feature type="transmembrane region" description="Helical" evidence="7">
    <location>
        <begin position="356"/>
        <end position="374"/>
    </location>
</feature>
<dbReference type="EMBL" id="MPTC01000009">
    <property type="protein sequence ID" value="OMD40793.1"/>
    <property type="molecule type" value="Genomic_DNA"/>
</dbReference>
<dbReference type="InterPro" id="IPR050171">
    <property type="entry name" value="MFS_Transporters"/>
</dbReference>
<feature type="transmembrane region" description="Helical" evidence="7">
    <location>
        <begin position="243"/>
        <end position="266"/>
    </location>
</feature>
<evidence type="ECO:0000256" key="4">
    <source>
        <dbReference type="ARBA" id="ARBA00022692"/>
    </source>
</evidence>
<reference evidence="9 10" key="1">
    <citation type="submission" date="2016-10" db="EMBL/GenBank/DDBJ databases">
        <title>Paenibacillus species isolates.</title>
        <authorList>
            <person name="Beno S.M."/>
        </authorList>
    </citation>
    <scope>NUCLEOTIDE SEQUENCE [LARGE SCALE GENOMIC DNA]</scope>
    <source>
        <strain evidence="9 10">FSL H7-0710</strain>
    </source>
</reference>
<keyword evidence="4 7" id="KW-0812">Transmembrane</keyword>
<accession>A0A1R0Y0C2</accession>
<dbReference type="InterPro" id="IPR011701">
    <property type="entry name" value="MFS"/>
</dbReference>
<evidence type="ECO:0000256" key="7">
    <source>
        <dbReference type="SAM" id="Phobius"/>
    </source>
</evidence>
<keyword evidence="2" id="KW-0813">Transport</keyword>
<proteinExistence type="predicted"/>
<feature type="transmembrane region" description="Helical" evidence="7">
    <location>
        <begin position="298"/>
        <end position="320"/>
    </location>
</feature>
<feature type="transmembrane region" description="Helical" evidence="7">
    <location>
        <begin position="99"/>
        <end position="118"/>
    </location>
</feature>
<organism evidence="9 10">
    <name type="scientific">Paenibacillus odorifer</name>
    <dbReference type="NCBI Taxonomy" id="189426"/>
    <lineage>
        <taxon>Bacteria</taxon>
        <taxon>Bacillati</taxon>
        <taxon>Bacillota</taxon>
        <taxon>Bacilli</taxon>
        <taxon>Bacillales</taxon>
        <taxon>Paenibacillaceae</taxon>
        <taxon>Paenibacillus</taxon>
    </lineage>
</organism>
<feature type="transmembrane region" description="Helical" evidence="7">
    <location>
        <begin position="158"/>
        <end position="178"/>
    </location>
</feature>
<evidence type="ECO:0000256" key="3">
    <source>
        <dbReference type="ARBA" id="ARBA00022475"/>
    </source>
</evidence>
<keyword evidence="3" id="KW-1003">Cell membrane</keyword>
<evidence type="ECO:0000256" key="2">
    <source>
        <dbReference type="ARBA" id="ARBA00022448"/>
    </source>
</evidence>
<evidence type="ECO:0000256" key="6">
    <source>
        <dbReference type="ARBA" id="ARBA00023136"/>
    </source>
</evidence>
<comment type="subcellular location">
    <subcellularLocation>
        <location evidence="1">Cell membrane</location>
        <topology evidence="1">Multi-pass membrane protein</topology>
    </subcellularLocation>
</comment>
<dbReference type="OrthoDB" id="2957734at2"/>
<feature type="domain" description="Major facilitator superfamily (MFS) profile" evidence="8">
    <location>
        <begin position="3"/>
        <end position="378"/>
    </location>
</feature>
<gene>
    <name evidence="9" type="ORF">BSK52_13090</name>
</gene>
<dbReference type="Pfam" id="PF07690">
    <property type="entry name" value="MFS_1"/>
    <property type="match status" value="1"/>
</dbReference>
<evidence type="ECO:0000256" key="5">
    <source>
        <dbReference type="ARBA" id="ARBA00022989"/>
    </source>
</evidence>
<evidence type="ECO:0000313" key="10">
    <source>
        <dbReference type="Proteomes" id="UP000187439"/>
    </source>
</evidence>
<dbReference type="GO" id="GO:0005886">
    <property type="term" value="C:plasma membrane"/>
    <property type="evidence" value="ECO:0007669"/>
    <property type="project" value="UniProtKB-SubCell"/>
</dbReference>
<name>A0A1R0Y0C2_9BACL</name>
<evidence type="ECO:0000256" key="1">
    <source>
        <dbReference type="ARBA" id="ARBA00004651"/>
    </source>
</evidence>
<feature type="transmembrane region" description="Helical" evidence="7">
    <location>
        <begin position="130"/>
        <end position="152"/>
    </location>
</feature>
<evidence type="ECO:0000259" key="8">
    <source>
        <dbReference type="PROSITE" id="PS50850"/>
    </source>
</evidence>
<keyword evidence="5 7" id="KW-1133">Transmembrane helix</keyword>
<dbReference type="RefSeq" id="WP_076119510.1">
    <property type="nucleotide sequence ID" value="NZ_MPTC01000009.1"/>
</dbReference>
<feature type="transmembrane region" description="Helical" evidence="7">
    <location>
        <begin position="273"/>
        <end position="292"/>
    </location>
</feature>
<dbReference type="AlphaFoldDB" id="A0A1R0Y0C2"/>